<dbReference type="Proteomes" id="UP000570361">
    <property type="component" value="Unassembled WGS sequence"/>
</dbReference>
<dbReference type="Pfam" id="PF09587">
    <property type="entry name" value="PGA_cap"/>
    <property type="match status" value="1"/>
</dbReference>
<dbReference type="PANTHER" id="PTHR33393">
    <property type="entry name" value="POLYGLUTAMINE SYNTHESIS ACCESSORY PROTEIN RV0574C-RELATED"/>
    <property type="match status" value="1"/>
</dbReference>
<sequence>MLSKIVVAAVGDLLMKSEIIASAKRAGKYDFDPIFNKVNPYLKKHDLTIANLETTFSGRRKLGLYKGPDPKCNCPRERRHPRTGFPVFNCPDDLASALKRNGFQVLITSNNHSMDGGVEGVKRTLQKLDQFGLKHTGTNRSREEASKPLIIRAKDITIGILGYTQGTNSLPVPTPWLVNRMEFMKVLADVRRLRNKVDFLIVYLHFGREYQSLPSKEQKKWVQLLFRNGVNVVLGAHPHVLHPVQQYKMKDKDGRMRTRIAATSLGNFVSTKLRGDSNTMRGMIFSFTITKNHEGITDISGTARLPTMVQVSKEKGRKVYTIVPIKR</sequence>
<dbReference type="SUPFAM" id="SSF56300">
    <property type="entry name" value="Metallo-dependent phosphatases"/>
    <property type="match status" value="1"/>
</dbReference>
<comment type="similarity">
    <text evidence="1">Belongs to the CapA family.</text>
</comment>
<gene>
    <name evidence="3" type="ORF">FHS18_001649</name>
</gene>
<organism evidence="3 4">
    <name type="scientific">Paenibacillus phyllosphaerae</name>
    <dbReference type="NCBI Taxonomy" id="274593"/>
    <lineage>
        <taxon>Bacteria</taxon>
        <taxon>Bacillati</taxon>
        <taxon>Bacillota</taxon>
        <taxon>Bacilli</taxon>
        <taxon>Bacillales</taxon>
        <taxon>Paenibacillaceae</taxon>
        <taxon>Paenibacillus</taxon>
    </lineage>
</organism>
<reference evidence="3 4" key="1">
    <citation type="submission" date="2020-08" db="EMBL/GenBank/DDBJ databases">
        <title>Genomic Encyclopedia of Type Strains, Phase III (KMG-III): the genomes of soil and plant-associated and newly described type strains.</title>
        <authorList>
            <person name="Whitman W."/>
        </authorList>
    </citation>
    <scope>NUCLEOTIDE SEQUENCE [LARGE SCALE GENOMIC DNA]</scope>
    <source>
        <strain evidence="3 4">CECT 5862</strain>
    </source>
</reference>
<dbReference type="InterPro" id="IPR029052">
    <property type="entry name" value="Metallo-depent_PP-like"/>
</dbReference>
<dbReference type="InterPro" id="IPR052169">
    <property type="entry name" value="CW_Biosynth-Accessory"/>
</dbReference>
<protein>
    <submittedName>
        <fullName evidence="3">Poly-gamma-glutamate synthesis protein (Capsule biosynthesis protein)</fullName>
    </submittedName>
</protein>
<evidence type="ECO:0000313" key="3">
    <source>
        <dbReference type="EMBL" id="MBB3109586.1"/>
    </source>
</evidence>
<evidence type="ECO:0000313" key="4">
    <source>
        <dbReference type="Proteomes" id="UP000570361"/>
    </source>
</evidence>
<proteinExistence type="inferred from homology"/>
<name>A0A7W5FLV8_9BACL</name>
<dbReference type="InterPro" id="IPR019079">
    <property type="entry name" value="Capsule_synth_CapA"/>
</dbReference>
<accession>A0A7W5FLV8</accession>
<feature type="domain" description="Capsule synthesis protein CapA" evidence="2">
    <location>
        <begin position="6"/>
        <end position="272"/>
    </location>
</feature>
<dbReference type="EMBL" id="JACHXK010000003">
    <property type="protein sequence ID" value="MBB3109586.1"/>
    <property type="molecule type" value="Genomic_DNA"/>
</dbReference>
<keyword evidence="4" id="KW-1185">Reference proteome</keyword>
<evidence type="ECO:0000259" key="2">
    <source>
        <dbReference type="SMART" id="SM00854"/>
    </source>
</evidence>
<evidence type="ECO:0000256" key="1">
    <source>
        <dbReference type="ARBA" id="ARBA00005662"/>
    </source>
</evidence>
<comment type="caution">
    <text evidence="3">The sequence shown here is derived from an EMBL/GenBank/DDBJ whole genome shotgun (WGS) entry which is preliminary data.</text>
</comment>
<dbReference type="AlphaFoldDB" id="A0A7W5FLV8"/>
<dbReference type="PANTHER" id="PTHR33393:SF12">
    <property type="entry name" value="CAPSULE BIOSYNTHESIS PROTEIN CAPA"/>
    <property type="match status" value="1"/>
</dbReference>
<dbReference type="SMART" id="SM00854">
    <property type="entry name" value="PGA_cap"/>
    <property type="match status" value="1"/>
</dbReference>
<dbReference type="CDD" id="cd07381">
    <property type="entry name" value="MPP_CapA"/>
    <property type="match status" value="1"/>
</dbReference>
<dbReference type="Gene3D" id="3.60.21.10">
    <property type="match status" value="1"/>
</dbReference>
<dbReference type="RefSeq" id="WP_246427533.1">
    <property type="nucleotide sequence ID" value="NZ_JACHXK010000003.1"/>
</dbReference>